<dbReference type="Ensembl" id="ENSLBET00000004435.1">
    <property type="protein sequence ID" value="ENSLBEP00000004218.1"/>
    <property type="gene ID" value="ENSLBEG00000003243.1"/>
</dbReference>
<keyword evidence="4" id="KW-0472">Membrane</keyword>
<evidence type="ECO:0000313" key="6">
    <source>
        <dbReference type="Proteomes" id="UP000261660"/>
    </source>
</evidence>
<keyword evidence="6" id="KW-1185">Reference proteome</keyword>
<dbReference type="AlphaFoldDB" id="A0A3Q3EAU0"/>
<organism evidence="5 6">
    <name type="scientific">Labrus bergylta</name>
    <name type="common">ballan wrasse</name>
    <dbReference type="NCBI Taxonomy" id="56723"/>
    <lineage>
        <taxon>Eukaryota</taxon>
        <taxon>Metazoa</taxon>
        <taxon>Chordata</taxon>
        <taxon>Craniata</taxon>
        <taxon>Vertebrata</taxon>
        <taxon>Euteleostomi</taxon>
        <taxon>Actinopterygii</taxon>
        <taxon>Neopterygii</taxon>
        <taxon>Teleostei</taxon>
        <taxon>Neoteleostei</taxon>
        <taxon>Acanthomorphata</taxon>
        <taxon>Eupercaria</taxon>
        <taxon>Labriformes</taxon>
        <taxon>Labridae</taxon>
        <taxon>Labrus</taxon>
    </lineage>
</organism>
<dbReference type="STRING" id="56723.ENSLBEP00000004218"/>
<reference evidence="5" key="2">
    <citation type="submission" date="2025-09" db="UniProtKB">
        <authorList>
            <consortium name="Ensembl"/>
        </authorList>
    </citation>
    <scope>IDENTIFICATION</scope>
</reference>
<dbReference type="PANTHER" id="PTHR14514">
    <property type="entry name" value="PKA ANCHORING PROTEIN"/>
    <property type="match status" value="1"/>
</dbReference>
<keyword evidence="2" id="KW-0597">Phosphoprotein</keyword>
<dbReference type="Proteomes" id="UP000261660">
    <property type="component" value="Unplaced"/>
</dbReference>
<name>A0A3Q3EAU0_9LABR</name>
<keyword evidence="3" id="KW-0677">Repeat</keyword>
<comment type="subcellular location">
    <subcellularLocation>
        <location evidence="1">Endomembrane system</location>
    </subcellularLocation>
</comment>
<reference evidence="5" key="1">
    <citation type="submission" date="2025-08" db="UniProtKB">
        <authorList>
            <consortium name="Ensembl"/>
        </authorList>
    </citation>
    <scope>IDENTIFICATION</scope>
</reference>
<sequence>LNPTAMAQQLEEAQVSLLSQMRLADAENTDALQQLEDQWSTAIQDAAAIIQSKEAQLQDVTDYCRQTKAVETTLEKLTAELDVVRSTEESSLKEAERLSSSQRSMEENRTVLGQMLLAHTKVCPHLSRSERATAQADYKNLQVQWRGLERAVERSLYNI</sequence>
<dbReference type="GeneTree" id="ENSGT00940000176966"/>
<evidence type="ECO:0000313" key="5">
    <source>
        <dbReference type="Ensembl" id="ENSLBEP00000004218.1"/>
    </source>
</evidence>
<evidence type="ECO:0000256" key="2">
    <source>
        <dbReference type="ARBA" id="ARBA00022553"/>
    </source>
</evidence>
<dbReference type="PANTHER" id="PTHR14514:SF4">
    <property type="entry name" value="NESPRIN-2"/>
    <property type="match status" value="1"/>
</dbReference>
<proteinExistence type="predicted"/>
<evidence type="ECO:0000256" key="3">
    <source>
        <dbReference type="ARBA" id="ARBA00022737"/>
    </source>
</evidence>
<accession>A0A3Q3EAU0</accession>
<protein>
    <submittedName>
        <fullName evidence="5">Si:dkeyp-77c8.3</fullName>
    </submittedName>
</protein>
<dbReference type="InParanoid" id="A0A3Q3EAU0"/>
<evidence type="ECO:0000256" key="4">
    <source>
        <dbReference type="ARBA" id="ARBA00023136"/>
    </source>
</evidence>
<evidence type="ECO:0000256" key="1">
    <source>
        <dbReference type="ARBA" id="ARBA00004308"/>
    </source>
</evidence>